<feature type="domain" description="CCHC-type" evidence="2">
    <location>
        <begin position="151"/>
        <end position="164"/>
    </location>
</feature>
<dbReference type="Proteomes" id="UP000323000">
    <property type="component" value="Chromosome 10"/>
</dbReference>
<accession>A0A5C7H8K2</accession>
<dbReference type="PANTHER" id="PTHR31286:SF167">
    <property type="entry name" value="OS09G0268800 PROTEIN"/>
    <property type="match status" value="1"/>
</dbReference>
<dbReference type="Pfam" id="PF14392">
    <property type="entry name" value="zf-CCHC_4"/>
    <property type="match status" value="1"/>
</dbReference>
<dbReference type="EMBL" id="VAHF01000010">
    <property type="protein sequence ID" value="TXG53049.1"/>
    <property type="molecule type" value="Genomic_DNA"/>
</dbReference>
<protein>
    <recommendedName>
        <fullName evidence="2">CCHC-type domain-containing protein</fullName>
    </recommendedName>
</protein>
<evidence type="ECO:0000259" key="2">
    <source>
        <dbReference type="PROSITE" id="PS50158"/>
    </source>
</evidence>
<dbReference type="InterPro" id="IPR044730">
    <property type="entry name" value="RNase_H-like_dom_plant"/>
</dbReference>
<organism evidence="3 4">
    <name type="scientific">Acer yangbiense</name>
    <dbReference type="NCBI Taxonomy" id="1000413"/>
    <lineage>
        <taxon>Eukaryota</taxon>
        <taxon>Viridiplantae</taxon>
        <taxon>Streptophyta</taxon>
        <taxon>Embryophyta</taxon>
        <taxon>Tracheophyta</taxon>
        <taxon>Spermatophyta</taxon>
        <taxon>Magnoliopsida</taxon>
        <taxon>eudicotyledons</taxon>
        <taxon>Gunneridae</taxon>
        <taxon>Pentapetalae</taxon>
        <taxon>rosids</taxon>
        <taxon>malvids</taxon>
        <taxon>Sapindales</taxon>
        <taxon>Sapindaceae</taxon>
        <taxon>Hippocastanoideae</taxon>
        <taxon>Acereae</taxon>
        <taxon>Acer</taxon>
    </lineage>
</organism>
<dbReference type="InterPro" id="IPR002156">
    <property type="entry name" value="RNaseH_domain"/>
</dbReference>
<keyword evidence="1" id="KW-0863">Zinc-finger</keyword>
<dbReference type="AlphaFoldDB" id="A0A5C7H8K2"/>
<dbReference type="InterPro" id="IPR040256">
    <property type="entry name" value="At4g02000-like"/>
</dbReference>
<keyword evidence="1" id="KW-0862">Zinc</keyword>
<reference evidence="4" key="1">
    <citation type="journal article" date="2019" name="Gigascience">
        <title>De novo genome assembly of the endangered Acer yangbiense, a plant species with extremely small populations endemic to Yunnan Province, China.</title>
        <authorList>
            <person name="Yang J."/>
            <person name="Wariss H.M."/>
            <person name="Tao L."/>
            <person name="Zhang R."/>
            <person name="Yun Q."/>
            <person name="Hollingsworth P."/>
            <person name="Dao Z."/>
            <person name="Luo G."/>
            <person name="Guo H."/>
            <person name="Ma Y."/>
            <person name="Sun W."/>
        </authorList>
    </citation>
    <scope>NUCLEOTIDE SEQUENCE [LARGE SCALE GENOMIC DNA]</scope>
    <source>
        <strain evidence="4">cv. Malutang</strain>
    </source>
</reference>
<name>A0A5C7H8K2_9ROSI</name>
<dbReference type="Pfam" id="PF13456">
    <property type="entry name" value="RVT_3"/>
    <property type="match status" value="1"/>
</dbReference>
<dbReference type="InterPro" id="IPR001878">
    <property type="entry name" value="Znf_CCHC"/>
</dbReference>
<proteinExistence type="predicted"/>
<evidence type="ECO:0000313" key="3">
    <source>
        <dbReference type="EMBL" id="TXG53049.1"/>
    </source>
</evidence>
<dbReference type="GO" id="GO:0008270">
    <property type="term" value="F:zinc ion binding"/>
    <property type="evidence" value="ECO:0007669"/>
    <property type="project" value="UniProtKB-KW"/>
</dbReference>
<dbReference type="PANTHER" id="PTHR31286">
    <property type="entry name" value="GLYCINE-RICH CELL WALL STRUCTURAL PROTEIN 1.8-LIKE"/>
    <property type="match status" value="1"/>
</dbReference>
<dbReference type="PROSITE" id="PS50158">
    <property type="entry name" value="ZF_CCHC"/>
    <property type="match status" value="1"/>
</dbReference>
<sequence>MVESEIAKLYENLTLVDEDGEIYERPEEDYREGEVEVDLCLVGKILSGKKVNREEERRRIWQRGPWYFDKSLMVLEKPEGMNRRSAKWIAEQIGKVIEIPTESKDCWGKFMKVKVQINITKPLKRWLRLKLDKSDVIVMVSLKYERLPEFCYFCGRIGHASKECSDEEAKLEAMKGVLTMYGSWMRASVPDRQKVRTDQQNDGILKIQGRLEERQEGKEVVMQKLGSGSIRCEENEGGQQNLSSELLNFQVKNLTASVSDQKEATTFPTTNILAKFNGSGSSNSDGLMIEGPYEKEKSKRKKGRNGNSTVPPRPAEILAATWSPPALDSFKINCRAITDFVNKRFCIGIVVRNHEGIVLSSCSLYHDCGVDFVSANVVAILKAFQFGKNCGLLQFCVESDVSNVVNLINLGIPVNSSYGNIVTDIHSIMKELGLLSISSGKKGTNKAAYGLSRQALL</sequence>
<gene>
    <name evidence="3" type="ORF">EZV62_022218</name>
</gene>
<dbReference type="GO" id="GO:0004523">
    <property type="term" value="F:RNA-DNA hybrid ribonuclease activity"/>
    <property type="evidence" value="ECO:0007669"/>
    <property type="project" value="InterPro"/>
</dbReference>
<keyword evidence="1" id="KW-0479">Metal-binding</keyword>
<dbReference type="InterPro" id="IPR025836">
    <property type="entry name" value="Zn_knuckle_CX2CX4HX4C"/>
</dbReference>
<dbReference type="GO" id="GO:0003676">
    <property type="term" value="F:nucleic acid binding"/>
    <property type="evidence" value="ECO:0007669"/>
    <property type="project" value="InterPro"/>
</dbReference>
<comment type="caution">
    <text evidence="3">The sequence shown here is derived from an EMBL/GenBank/DDBJ whole genome shotgun (WGS) entry which is preliminary data.</text>
</comment>
<evidence type="ECO:0000313" key="4">
    <source>
        <dbReference type="Proteomes" id="UP000323000"/>
    </source>
</evidence>
<keyword evidence="4" id="KW-1185">Reference proteome</keyword>
<dbReference type="CDD" id="cd06222">
    <property type="entry name" value="RNase_H_like"/>
    <property type="match status" value="1"/>
</dbReference>
<evidence type="ECO:0000256" key="1">
    <source>
        <dbReference type="PROSITE-ProRule" id="PRU00047"/>
    </source>
</evidence>